<name>A0AAX4IK88_9PEZI</name>
<proteinExistence type="predicted"/>
<organism evidence="1 2">
    <name type="scientific">Colletotrichum destructivum</name>
    <dbReference type="NCBI Taxonomy" id="34406"/>
    <lineage>
        <taxon>Eukaryota</taxon>
        <taxon>Fungi</taxon>
        <taxon>Dikarya</taxon>
        <taxon>Ascomycota</taxon>
        <taxon>Pezizomycotina</taxon>
        <taxon>Sordariomycetes</taxon>
        <taxon>Hypocreomycetidae</taxon>
        <taxon>Glomerellales</taxon>
        <taxon>Glomerellaceae</taxon>
        <taxon>Colletotrichum</taxon>
        <taxon>Colletotrichum destructivum species complex</taxon>
    </lineage>
</organism>
<gene>
    <name evidence="1" type="ORF">CDEST_08686</name>
</gene>
<sequence>MAELALGILGILPLIGGAIKGYKQANRKLKAFRQCSEEARKVRTVLKIQQKLFSNECRLWLRFAIDDDKIASEMASDPEHENWGDDGLESSLRTRLEDNYETWFDIVQDITEFLGRLENVVDTFGIEEENRLTVSESGRDRRCRKLFLPAS</sequence>
<reference evidence="2" key="1">
    <citation type="journal article" date="2023" name="bioRxiv">
        <title>Complete genome of the Medicago anthracnose fungus, Colletotrichum destructivum, reveals a mini-chromosome-like region within a core chromosome.</title>
        <authorList>
            <person name="Lapalu N."/>
            <person name="Simon A."/>
            <person name="Lu A."/>
            <person name="Plaumann P.-L."/>
            <person name="Amselem J."/>
            <person name="Pigne S."/>
            <person name="Auger A."/>
            <person name="Koch C."/>
            <person name="Dallery J.-F."/>
            <person name="O'Connell R.J."/>
        </authorList>
    </citation>
    <scope>NUCLEOTIDE SEQUENCE [LARGE SCALE GENOMIC DNA]</scope>
    <source>
        <strain evidence="2">CBS 520.97</strain>
    </source>
</reference>
<dbReference type="RefSeq" id="XP_062780896.1">
    <property type="nucleotide sequence ID" value="XM_062924845.1"/>
</dbReference>
<dbReference type="AlphaFoldDB" id="A0AAX4IK88"/>
<dbReference type="PANTHER" id="PTHR35186:SF4">
    <property type="entry name" value="PRION-INHIBITION AND PROPAGATION HELO DOMAIN-CONTAINING PROTEIN"/>
    <property type="match status" value="1"/>
</dbReference>
<dbReference type="Proteomes" id="UP001322277">
    <property type="component" value="Chromosome 5"/>
</dbReference>
<evidence type="ECO:0000313" key="2">
    <source>
        <dbReference type="Proteomes" id="UP001322277"/>
    </source>
</evidence>
<accession>A0AAX4IK88</accession>
<dbReference type="GeneID" id="87945189"/>
<dbReference type="KEGG" id="cdet:87945189"/>
<keyword evidence="2" id="KW-1185">Reference proteome</keyword>
<evidence type="ECO:0000313" key="1">
    <source>
        <dbReference type="EMBL" id="WQF83672.1"/>
    </source>
</evidence>
<dbReference type="EMBL" id="CP137309">
    <property type="protein sequence ID" value="WQF83672.1"/>
    <property type="molecule type" value="Genomic_DNA"/>
</dbReference>
<protein>
    <submittedName>
        <fullName evidence="1">Uncharacterized protein</fullName>
    </submittedName>
</protein>
<dbReference type="PANTHER" id="PTHR35186">
    <property type="entry name" value="ANK_REP_REGION DOMAIN-CONTAINING PROTEIN"/>
    <property type="match status" value="1"/>
</dbReference>